<dbReference type="Pfam" id="PF00903">
    <property type="entry name" value="Glyoxalase"/>
    <property type="match status" value="1"/>
</dbReference>
<proteinExistence type="predicted"/>
<feature type="domain" description="VOC" evidence="1">
    <location>
        <begin position="137"/>
        <end position="255"/>
    </location>
</feature>
<name>A0A1E5P2X8_9ACTN</name>
<dbReference type="SUPFAM" id="SSF54593">
    <property type="entry name" value="Glyoxalase/Bleomycin resistance protein/Dihydroxybiphenyl dioxygenase"/>
    <property type="match status" value="2"/>
</dbReference>
<dbReference type="CDD" id="cd07247">
    <property type="entry name" value="SgaA_N_like"/>
    <property type="match status" value="2"/>
</dbReference>
<dbReference type="InterPro" id="IPR041581">
    <property type="entry name" value="Glyoxalase_6"/>
</dbReference>
<evidence type="ECO:0000313" key="2">
    <source>
        <dbReference type="EMBL" id="OEJ23900.1"/>
    </source>
</evidence>
<sequence>MLSTDFVTGSLNWLDLGSPDTSAAAVFYAGVFDWDFLSAGPEAGGYGFFQRDGRTVAALGPLTEAGANSAWTVYFQTPDADATVKTAEQNGGVVRVEAFDVMNAGRMACLTDPGGAEFAVWQPTAVKGLEKTSENNTLCWAELHIADPAAALRFYGALFAWRAREMDAPGMPYTVLSTAEGDQQDVSFGGVAPLRDASEESRWIPYFAVEDTDETVTRAQANGGSVVMPAADIPDVGRITWLADPFGATFAVLRPAPPAATAA</sequence>
<evidence type="ECO:0000313" key="3">
    <source>
        <dbReference type="Proteomes" id="UP000095759"/>
    </source>
</evidence>
<feature type="domain" description="VOC" evidence="1">
    <location>
        <begin position="10"/>
        <end position="123"/>
    </location>
</feature>
<dbReference type="AlphaFoldDB" id="A0A1E5P2X8"/>
<dbReference type="Pfam" id="PF18029">
    <property type="entry name" value="Glyoxalase_6"/>
    <property type="match status" value="1"/>
</dbReference>
<dbReference type="InterPro" id="IPR029068">
    <property type="entry name" value="Glyas_Bleomycin-R_OHBP_Dase"/>
</dbReference>
<dbReference type="OrthoDB" id="9793039at2"/>
<dbReference type="EMBL" id="MEHJ01000001">
    <property type="protein sequence ID" value="OEJ23900.1"/>
    <property type="molecule type" value="Genomic_DNA"/>
</dbReference>
<accession>A0A1E5P2X8</accession>
<dbReference type="InterPro" id="IPR052164">
    <property type="entry name" value="Anthracycline_SecMetBiosynth"/>
</dbReference>
<comment type="caution">
    <text evidence="2">The sequence shown here is derived from an EMBL/GenBank/DDBJ whole genome shotgun (WGS) entry which is preliminary data.</text>
</comment>
<gene>
    <name evidence="2" type="ORF">AS594_04800</name>
</gene>
<protein>
    <submittedName>
        <fullName evidence="2">Hydroxylase</fullName>
    </submittedName>
</protein>
<dbReference type="PANTHER" id="PTHR33993">
    <property type="entry name" value="GLYOXALASE-RELATED"/>
    <property type="match status" value="1"/>
</dbReference>
<dbReference type="RefSeq" id="WP_069925825.1">
    <property type="nucleotide sequence ID" value="NZ_MEHI01000001.1"/>
</dbReference>
<keyword evidence="3" id="KW-1185">Reference proteome</keyword>
<dbReference type="Proteomes" id="UP000095759">
    <property type="component" value="Unassembled WGS sequence"/>
</dbReference>
<dbReference type="PROSITE" id="PS51819">
    <property type="entry name" value="VOC"/>
    <property type="match status" value="2"/>
</dbReference>
<evidence type="ECO:0000259" key="1">
    <source>
        <dbReference type="PROSITE" id="PS51819"/>
    </source>
</evidence>
<dbReference type="Gene3D" id="3.10.180.10">
    <property type="entry name" value="2,3-Dihydroxybiphenyl 1,2-Dioxygenase, domain 1"/>
    <property type="match status" value="2"/>
</dbReference>
<dbReference type="PANTHER" id="PTHR33993:SF10">
    <property type="entry name" value="CONSERVED PROTEIN"/>
    <property type="match status" value="1"/>
</dbReference>
<dbReference type="InterPro" id="IPR004360">
    <property type="entry name" value="Glyas_Fos-R_dOase_dom"/>
</dbReference>
<organism evidence="2 3">
    <name type="scientific">Streptomyces agglomeratus</name>
    <dbReference type="NCBI Taxonomy" id="285458"/>
    <lineage>
        <taxon>Bacteria</taxon>
        <taxon>Bacillati</taxon>
        <taxon>Actinomycetota</taxon>
        <taxon>Actinomycetes</taxon>
        <taxon>Kitasatosporales</taxon>
        <taxon>Streptomycetaceae</taxon>
        <taxon>Streptomyces</taxon>
    </lineage>
</organism>
<dbReference type="InterPro" id="IPR037523">
    <property type="entry name" value="VOC_core"/>
</dbReference>
<reference evidence="2 3" key="1">
    <citation type="submission" date="2016-08" db="EMBL/GenBank/DDBJ databases">
        <title>Complete genome sequence of Streptomyces agglomeratus strain 6-3-2, a novel anti-MRSA actinomycete isolated from Wuli of Tebit, China.</title>
        <authorList>
            <person name="Chen X."/>
        </authorList>
    </citation>
    <scope>NUCLEOTIDE SEQUENCE [LARGE SCALE GENOMIC DNA]</scope>
    <source>
        <strain evidence="2 3">6-3-2</strain>
    </source>
</reference>